<keyword evidence="5" id="KW-0378">Hydrolase</keyword>
<dbReference type="Gene3D" id="3.10.10.10">
    <property type="entry name" value="HIV Type 1 Reverse Transcriptase, subunit A, domain 1"/>
    <property type="match status" value="1"/>
</dbReference>
<evidence type="ECO:0000256" key="2">
    <source>
        <dbReference type="ARBA" id="ARBA00022695"/>
    </source>
</evidence>
<dbReference type="Proteomes" id="UP000288805">
    <property type="component" value="Unassembled WGS sequence"/>
</dbReference>
<dbReference type="GO" id="GO:0004519">
    <property type="term" value="F:endonuclease activity"/>
    <property type="evidence" value="ECO:0007669"/>
    <property type="project" value="UniProtKB-KW"/>
</dbReference>
<accession>A0A438KBD2</accession>
<evidence type="ECO:0000259" key="7">
    <source>
        <dbReference type="Pfam" id="PF17917"/>
    </source>
</evidence>
<evidence type="ECO:0000256" key="1">
    <source>
        <dbReference type="ARBA" id="ARBA00022679"/>
    </source>
</evidence>
<dbReference type="GO" id="GO:0016787">
    <property type="term" value="F:hydrolase activity"/>
    <property type="evidence" value="ECO:0007669"/>
    <property type="project" value="UniProtKB-KW"/>
</dbReference>
<comment type="caution">
    <text evidence="8">The sequence shown here is derived from an EMBL/GenBank/DDBJ whole genome shotgun (WGS) entry which is preliminary data.</text>
</comment>
<evidence type="ECO:0000256" key="3">
    <source>
        <dbReference type="ARBA" id="ARBA00022722"/>
    </source>
</evidence>
<dbReference type="PANTHER" id="PTHR37984">
    <property type="entry name" value="PROTEIN CBG26694"/>
    <property type="match status" value="1"/>
</dbReference>
<keyword evidence="1" id="KW-0808">Transferase</keyword>
<dbReference type="InterPro" id="IPR041373">
    <property type="entry name" value="RT_RNaseH"/>
</dbReference>
<organism evidence="8 9">
    <name type="scientific">Vitis vinifera</name>
    <name type="common">Grape</name>
    <dbReference type="NCBI Taxonomy" id="29760"/>
    <lineage>
        <taxon>Eukaryota</taxon>
        <taxon>Viridiplantae</taxon>
        <taxon>Streptophyta</taxon>
        <taxon>Embryophyta</taxon>
        <taxon>Tracheophyta</taxon>
        <taxon>Spermatophyta</taxon>
        <taxon>Magnoliopsida</taxon>
        <taxon>eudicotyledons</taxon>
        <taxon>Gunneridae</taxon>
        <taxon>Pentapetalae</taxon>
        <taxon>rosids</taxon>
        <taxon>Vitales</taxon>
        <taxon>Vitaceae</taxon>
        <taxon>Viteae</taxon>
        <taxon>Vitis</taxon>
    </lineage>
</organism>
<dbReference type="GO" id="GO:0003964">
    <property type="term" value="F:RNA-directed DNA polymerase activity"/>
    <property type="evidence" value="ECO:0007669"/>
    <property type="project" value="UniProtKB-KW"/>
</dbReference>
<keyword evidence="6" id="KW-0695">RNA-directed DNA polymerase</keyword>
<dbReference type="AlphaFoldDB" id="A0A438KBD2"/>
<protein>
    <recommendedName>
        <fullName evidence="7">Reverse transcriptase RNase H-like domain-containing protein</fullName>
    </recommendedName>
</protein>
<reference evidence="8 9" key="1">
    <citation type="journal article" date="2018" name="PLoS Genet.">
        <title>Population sequencing reveals clonal diversity and ancestral inbreeding in the grapevine cultivar Chardonnay.</title>
        <authorList>
            <person name="Roach M.J."/>
            <person name="Johnson D.L."/>
            <person name="Bohlmann J."/>
            <person name="van Vuuren H.J."/>
            <person name="Jones S.J."/>
            <person name="Pretorius I.S."/>
            <person name="Schmidt S.A."/>
            <person name="Borneman A.R."/>
        </authorList>
    </citation>
    <scope>NUCLEOTIDE SEQUENCE [LARGE SCALE GENOMIC DNA]</scope>
    <source>
        <strain evidence="9">cv. Chardonnay</strain>
        <tissue evidence="8">Leaf</tissue>
    </source>
</reference>
<dbReference type="PANTHER" id="PTHR37984:SF5">
    <property type="entry name" value="PROTEIN NYNRIN-LIKE"/>
    <property type="match status" value="1"/>
</dbReference>
<sequence length="299" mass="34683">MPFLHSMVILEDEKSCMVPTITEGSPKTPMLSTLQLKERLKRKYVPYLATVKENKDDGLKSPCLRKLGESLMSSRKMALPQLKELRRQFNEFPDTRFIIPSKAPYDVSILFQNKYDGSLRMCMDCWALNKVEEQVPLFRSLSTCLINLVPQLRSFLSLVNYYQRFIKGYSIRATPLINLPKKNKTWESDEKCQQDFEDLNKVVTKKRCWHYPTIPRCLRHYLLGSHFVMKTNNIATSYFQTQKKLSPKQTRWKNFLTEFDYTLEYKSGSANHVVNTLSRKTKLATMTSHAGPSKGGVAT</sequence>
<keyword evidence="4" id="KW-0255">Endonuclease</keyword>
<evidence type="ECO:0000256" key="5">
    <source>
        <dbReference type="ARBA" id="ARBA00022801"/>
    </source>
</evidence>
<dbReference type="Gene3D" id="3.30.70.270">
    <property type="match status" value="1"/>
</dbReference>
<name>A0A438KBD2_VITVI</name>
<evidence type="ECO:0000256" key="6">
    <source>
        <dbReference type="ARBA" id="ARBA00022918"/>
    </source>
</evidence>
<proteinExistence type="predicted"/>
<dbReference type="InterPro" id="IPR043128">
    <property type="entry name" value="Rev_trsase/Diguanyl_cyclase"/>
</dbReference>
<dbReference type="EMBL" id="QGNW01000011">
    <property type="protein sequence ID" value="RVX18488.1"/>
    <property type="molecule type" value="Genomic_DNA"/>
</dbReference>
<dbReference type="InterPro" id="IPR050951">
    <property type="entry name" value="Retrovirus_Pol_polyprotein"/>
</dbReference>
<gene>
    <name evidence="8" type="ORF">CK203_006783</name>
</gene>
<feature type="domain" description="Reverse transcriptase RNase H-like" evidence="7">
    <location>
        <begin position="217"/>
        <end position="259"/>
    </location>
</feature>
<dbReference type="InterPro" id="IPR043502">
    <property type="entry name" value="DNA/RNA_pol_sf"/>
</dbReference>
<keyword evidence="3" id="KW-0540">Nuclease</keyword>
<evidence type="ECO:0000256" key="4">
    <source>
        <dbReference type="ARBA" id="ARBA00022759"/>
    </source>
</evidence>
<dbReference type="Pfam" id="PF17917">
    <property type="entry name" value="RT_RNaseH"/>
    <property type="match status" value="1"/>
</dbReference>
<evidence type="ECO:0000313" key="8">
    <source>
        <dbReference type="EMBL" id="RVX18488.1"/>
    </source>
</evidence>
<keyword evidence="2" id="KW-0548">Nucleotidyltransferase</keyword>
<evidence type="ECO:0000313" key="9">
    <source>
        <dbReference type="Proteomes" id="UP000288805"/>
    </source>
</evidence>
<dbReference type="SUPFAM" id="SSF56672">
    <property type="entry name" value="DNA/RNA polymerases"/>
    <property type="match status" value="2"/>
</dbReference>